<organism evidence="1 2">
    <name type="scientific">Polyplosphaeria fusca</name>
    <dbReference type="NCBI Taxonomy" id="682080"/>
    <lineage>
        <taxon>Eukaryota</taxon>
        <taxon>Fungi</taxon>
        <taxon>Dikarya</taxon>
        <taxon>Ascomycota</taxon>
        <taxon>Pezizomycotina</taxon>
        <taxon>Dothideomycetes</taxon>
        <taxon>Pleosporomycetidae</taxon>
        <taxon>Pleosporales</taxon>
        <taxon>Tetraplosphaeriaceae</taxon>
        <taxon>Polyplosphaeria</taxon>
    </lineage>
</organism>
<dbReference type="AlphaFoldDB" id="A0A9P4QV65"/>
<reference evidence="1" key="1">
    <citation type="journal article" date="2020" name="Stud. Mycol.">
        <title>101 Dothideomycetes genomes: a test case for predicting lifestyles and emergence of pathogens.</title>
        <authorList>
            <person name="Haridas S."/>
            <person name="Albert R."/>
            <person name="Binder M."/>
            <person name="Bloem J."/>
            <person name="Labutti K."/>
            <person name="Salamov A."/>
            <person name="Andreopoulos B."/>
            <person name="Baker S."/>
            <person name="Barry K."/>
            <person name="Bills G."/>
            <person name="Bluhm B."/>
            <person name="Cannon C."/>
            <person name="Castanera R."/>
            <person name="Culley D."/>
            <person name="Daum C."/>
            <person name="Ezra D."/>
            <person name="Gonzalez J."/>
            <person name="Henrissat B."/>
            <person name="Kuo A."/>
            <person name="Liang C."/>
            <person name="Lipzen A."/>
            <person name="Lutzoni F."/>
            <person name="Magnuson J."/>
            <person name="Mondo S."/>
            <person name="Nolan M."/>
            <person name="Ohm R."/>
            <person name="Pangilinan J."/>
            <person name="Park H.-J."/>
            <person name="Ramirez L."/>
            <person name="Alfaro M."/>
            <person name="Sun H."/>
            <person name="Tritt A."/>
            <person name="Yoshinaga Y."/>
            <person name="Zwiers L.-H."/>
            <person name="Turgeon B."/>
            <person name="Goodwin S."/>
            <person name="Spatafora J."/>
            <person name="Crous P."/>
            <person name="Grigoriev I."/>
        </authorList>
    </citation>
    <scope>NUCLEOTIDE SEQUENCE</scope>
    <source>
        <strain evidence="1">CBS 125425</strain>
    </source>
</reference>
<dbReference type="OrthoDB" id="5140048at2759"/>
<protein>
    <submittedName>
        <fullName evidence="1">Uncharacterized protein</fullName>
    </submittedName>
</protein>
<evidence type="ECO:0000313" key="1">
    <source>
        <dbReference type="EMBL" id="KAF2733299.1"/>
    </source>
</evidence>
<dbReference type="EMBL" id="ML996163">
    <property type="protein sequence ID" value="KAF2733299.1"/>
    <property type="molecule type" value="Genomic_DNA"/>
</dbReference>
<evidence type="ECO:0000313" key="2">
    <source>
        <dbReference type="Proteomes" id="UP000799444"/>
    </source>
</evidence>
<comment type="caution">
    <text evidence="1">The sequence shown here is derived from an EMBL/GenBank/DDBJ whole genome shotgun (WGS) entry which is preliminary data.</text>
</comment>
<dbReference type="Proteomes" id="UP000799444">
    <property type="component" value="Unassembled WGS sequence"/>
</dbReference>
<keyword evidence="2" id="KW-1185">Reference proteome</keyword>
<proteinExistence type="predicted"/>
<name>A0A9P4QV65_9PLEO</name>
<gene>
    <name evidence="1" type="ORF">EJ04DRAFT_513291</name>
</gene>
<sequence>MAKGEIAKLVSLGAVATAIGGAYKVGEFMYKAKRVRDVGPANAVYVRLIRRVRADLDEVKRLLTVPEVEDALRANPPKAKWVHGAMRDVRGALENITPLTERVAGDIDDGRRVGLRHRIRWLLSEKEKLENREKELLVAHTSLNEVIGFLTALEPADQDPEGKRRDTRVDIEVDRDPRRYEERETYIERDNGPRRVEERDVYIERDNGPRRVEEREVYIERENGPRRVEEREVYIERDNGPRRVEEREVWVDDRRGPRRVEERETWIEHGRERGPRQVEERDVWVERGREPPRHIHEERYYDERGNERDIRLERDPRHVEATYTERGPGRYEEKHYEERFDGRRPRREDEDRIPNRETWMQSNHTQRQPGYGQPYAQYGEYAEYGAPQPYGAAEYPRREVGDPGFGDELVINPQPVPALLQTRSFEREEWIEEKQDYRVDQYGNRLPENLQRTRYPRTRL</sequence>
<accession>A0A9P4QV65</accession>